<name>A0A382YEQ3_9ZZZZ</name>
<proteinExistence type="predicted"/>
<protein>
    <submittedName>
        <fullName evidence="1">Uncharacterized protein</fullName>
    </submittedName>
</protein>
<dbReference type="AlphaFoldDB" id="A0A382YEQ3"/>
<evidence type="ECO:0000313" key="1">
    <source>
        <dbReference type="EMBL" id="SVD81792.1"/>
    </source>
</evidence>
<dbReference type="EMBL" id="UINC01175258">
    <property type="protein sequence ID" value="SVD81792.1"/>
    <property type="molecule type" value="Genomic_DNA"/>
</dbReference>
<feature type="non-terminal residue" evidence="1">
    <location>
        <position position="73"/>
    </location>
</feature>
<organism evidence="1">
    <name type="scientific">marine metagenome</name>
    <dbReference type="NCBI Taxonomy" id="408172"/>
    <lineage>
        <taxon>unclassified sequences</taxon>
        <taxon>metagenomes</taxon>
        <taxon>ecological metagenomes</taxon>
    </lineage>
</organism>
<reference evidence="1" key="1">
    <citation type="submission" date="2018-05" db="EMBL/GenBank/DDBJ databases">
        <authorList>
            <person name="Lanie J.A."/>
            <person name="Ng W.-L."/>
            <person name="Kazmierczak K.M."/>
            <person name="Andrzejewski T.M."/>
            <person name="Davidsen T.M."/>
            <person name="Wayne K.J."/>
            <person name="Tettelin H."/>
            <person name="Glass J.I."/>
            <person name="Rusch D."/>
            <person name="Podicherti R."/>
            <person name="Tsui H.-C.T."/>
            <person name="Winkler M.E."/>
        </authorList>
    </citation>
    <scope>NUCLEOTIDE SEQUENCE</scope>
</reference>
<gene>
    <name evidence="1" type="ORF">METZ01_LOCUS434646</name>
</gene>
<sequence length="73" mass="8475">MDMLNEFCHEFNYIMQEKRKAISLNKKTKINCGDIVKVQMGAPQGYVEMYVKKLNPKKAVCQRGNEVGKMVNY</sequence>
<accession>A0A382YEQ3</accession>